<dbReference type="PANTHER" id="PTHR37298:SF1">
    <property type="entry name" value="UPF0111 PROTEIN YKAA"/>
    <property type="match status" value="1"/>
</dbReference>
<evidence type="ECO:0000256" key="1">
    <source>
        <dbReference type="ARBA" id="ARBA00008591"/>
    </source>
</evidence>
<dbReference type="InterPro" id="IPR052912">
    <property type="entry name" value="UPF0111_domain"/>
</dbReference>
<gene>
    <name evidence="2" type="ORF">C7B43_03705</name>
</gene>
<dbReference type="InterPro" id="IPR018445">
    <property type="entry name" value="Put_Phosphate_transp_reg"/>
</dbReference>
<proteinExistence type="inferred from homology"/>
<dbReference type="InterPro" id="IPR038078">
    <property type="entry name" value="PhoU-like_sf"/>
</dbReference>
<dbReference type="Pfam" id="PF01865">
    <property type="entry name" value="PhoU_div"/>
    <property type="match status" value="1"/>
</dbReference>
<accession>A0A2T2X909</accession>
<name>A0A2T2X909_9FIRM</name>
<dbReference type="PANTHER" id="PTHR37298">
    <property type="entry name" value="UPF0111 PROTEIN YKAA"/>
    <property type="match status" value="1"/>
</dbReference>
<protein>
    <submittedName>
        <fullName evidence="2">DUF47 domain-containing protein</fullName>
    </submittedName>
</protein>
<dbReference type="Gene3D" id="1.20.58.220">
    <property type="entry name" value="Phosphate transport system protein phou homolog 2, domain 2"/>
    <property type="match status" value="1"/>
</dbReference>
<evidence type="ECO:0000313" key="3">
    <source>
        <dbReference type="Proteomes" id="UP000242699"/>
    </source>
</evidence>
<organism evidence="2 3">
    <name type="scientific">Sulfobacillus benefaciens</name>
    <dbReference type="NCBI Taxonomy" id="453960"/>
    <lineage>
        <taxon>Bacteria</taxon>
        <taxon>Bacillati</taxon>
        <taxon>Bacillota</taxon>
        <taxon>Clostridia</taxon>
        <taxon>Eubacteriales</taxon>
        <taxon>Clostridiales Family XVII. Incertae Sedis</taxon>
        <taxon>Sulfobacillus</taxon>
    </lineage>
</organism>
<evidence type="ECO:0000313" key="2">
    <source>
        <dbReference type="EMBL" id="PSR30969.1"/>
    </source>
</evidence>
<dbReference type="EMBL" id="PXYT01000005">
    <property type="protein sequence ID" value="PSR30969.1"/>
    <property type="molecule type" value="Genomic_DNA"/>
</dbReference>
<comment type="similarity">
    <text evidence="1">Belongs to the UPF0111 family.</text>
</comment>
<reference evidence="2 3" key="1">
    <citation type="journal article" date="2014" name="BMC Genomics">
        <title>Comparison of environmental and isolate Sulfobacillus genomes reveals diverse carbon, sulfur, nitrogen, and hydrogen metabolisms.</title>
        <authorList>
            <person name="Justice N.B."/>
            <person name="Norman A."/>
            <person name="Brown C.T."/>
            <person name="Singh A."/>
            <person name="Thomas B.C."/>
            <person name="Banfield J.F."/>
        </authorList>
    </citation>
    <scope>NUCLEOTIDE SEQUENCE [LARGE SCALE GENOMIC DNA]</scope>
    <source>
        <strain evidence="2">AMDSBA1</strain>
    </source>
</reference>
<dbReference type="Proteomes" id="UP000242699">
    <property type="component" value="Unassembled WGS sequence"/>
</dbReference>
<dbReference type="AlphaFoldDB" id="A0A2T2X909"/>
<sequence>MGWMNVFGGSKQIHQFYELLNAQGRVAQSMTDLLMRYIHATMSAATPEQLADIRDQADKLEHTGDHWRQMIVDLLAETFVTPFDREDINDLSRAVDDIVDYCENTIKEIQLFEIVPNAFIVDMVLVMRQGVGELDQALQSLSGDRTRSRTQAMAAKFQENKMEGIYRRAIADLSHLDDIHELIKFREIYRHLSNAADRLDTAANLLIRIIIKQYQ</sequence>
<comment type="caution">
    <text evidence="2">The sequence shown here is derived from an EMBL/GenBank/DDBJ whole genome shotgun (WGS) entry which is preliminary data.</text>
</comment>